<reference evidence="1" key="1">
    <citation type="submission" date="2020-09" db="EMBL/GenBank/DDBJ databases">
        <title>Complete genome sequence of Pseudomonas taiwanensis CC, a plant growth-promoting and biotite-weathering strain.</title>
        <authorList>
            <person name="Cheng C."/>
        </authorList>
    </citation>
    <scope>NUCLEOTIDE SEQUENCE [LARGE SCALE GENOMIC DNA]</scope>
    <source>
        <strain evidence="1">WRS8</strain>
    </source>
</reference>
<dbReference type="Proteomes" id="UP000593847">
    <property type="component" value="Chromosome"/>
</dbReference>
<name>A0A7L9GB17_9PSED</name>
<accession>A0A7L9GB17</accession>
<evidence type="ECO:0000313" key="1">
    <source>
        <dbReference type="EMBL" id="QOJ89507.1"/>
    </source>
</evidence>
<dbReference type="EMBL" id="CP062699">
    <property type="protein sequence ID" value="QOJ89507.1"/>
    <property type="molecule type" value="Genomic_DNA"/>
</dbReference>
<organism evidence="1 2">
    <name type="scientific">Pseudomonas taiwanensis</name>
    <dbReference type="NCBI Taxonomy" id="470150"/>
    <lineage>
        <taxon>Bacteria</taxon>
        <taxon>Pseudomonadati</taxon>
        <taxon>Pseudomonadota</taxon>
        <taxon>Gammaproteobacteria</taxon>
        <taxon>Pseudomonadales</taxon>
        <taxon>Pseudomonadaceae</taxon>
        <taxon>Pseudomonas</taxon>
    </lineage>
</organism>
<gene>
    <name evidence="1" type="ORF">ICN73_16700</name>
</gene>
<dbReference type="KEGG" id="ptai:ICN73_16700"/>
<dbReference type="AlphaFoldDB" id="A0A7L9GB17"/>
<evidence type="ECO:0000313" key="2">
    <source>
        <dbReference type="Proteomes" id="UP000593847"/>
    </source>
</evidence>
<keyword evidence="2" id="KW-1185">Reference proteome</keyword>
<dbReference type="RefSeq" id="WP_192907305.1">
    <property type="nucleotide sequence ID" value="NZ_CP062699.1"/>
</dbReference>
<proteinExistence type="predicted"/>
<sequence>MLDDEDIINDWLVSLVCQRMSFLNWTMLDQSRIGRSGSGKGVGEIDGWVRDSRDKPIFLLEGFRLGSSIDTTKIDAHLNKIGRYNSMGMSPMFTVVYAATHAFPHLCESYVNHIEKSNYSDFDDDYKSGLELITTQDNSFNA</sequence>
<protein>
    <submittedName>
        <fullName evidence="1">Uncharacterized protein</fullName>
    </submittedName>
</protein>